<accession>A0A6C0BP68</accession>
<name>A0A6C0BP68_9ZZZZ</name>
<protein>
    <submittedName>
        <fullName evidence="1">Uncharacterized protein</fullName>
    </submittedName>
</protein>
<organism evidence="1">
    <name type="scientific">viral metagenome</name>
    <dbReference type="NCBI Taxonomy" id="1070528"/>
    <lineage>
        <taxon>unclassified sequences</taxon>
        <taxon>metagenomes</taxon>
        <taxon>organismal metagenomes</taxon>
    </lineage>
</organism>
<dbReference type="EMBL" id="MN739207">
    <property type="protein sequence ID" value="QHS93571.1"/>
    <property type="molecule type" value="Genomic_DNA"/>
</dbReference>
<sequence>MECKPHLIERYCQSTKRTYKSSAKIKALAKSCKVPYSGWIYPFHNLWKDKYTCIRLITKKPESVDYIPVSAQMHSYLEDILEFKARSDLKPLIQYTGFAEAGIYGLLYLLQRNRNACALFPRLTELVGLLLNSKAQSLDMIYIPWELAGLYWVSEEPGRSFEMRRFNEEAYVQQARSCSQRFMLTLLTLHSPGPALHANILLYDQDTHILERFDPYEVYTENIDQERLDLELQRIYARIDPQFQELISPPNLDAFDKFGLQLQQMAERKQVEGLDPRGFCQPWTFLYAQTRLSFPDQIPESIPHLFKQWVNIRAKSLTAFIRNYSKFLLQTSEVIYSEGIREDLLSEFADPRVGLMGLCLQRLEQQFTTT</sequence>
<reference evidence="1" key="1">
    <citation type="journal article" date="2020" name="Nature">
        <title>Giant virus diversity and host interactions through global metagenomics.</title>
        <authorList>
            <person name="Schulz F."/>
            <person name="Roux S."/>
            <person name="Paez-Espino D."/>
            <person name="Jungbluth S."/>
            <person name="Walsh D.A."/>
            <person name="Denef V.J."/>
            <person name="McMahon K.D."/>
            <person name="Konstantinidis K.T."/>
            <person name="Eloe-Fadrosh E.A."/>
            <person name="Kyrpides N.C."/>
            <person name="Woyke T."/>
        </authorList>
    </citation>
    <scope>NUCLEOTIDE SEQUENCE</scope>
    <source>
        <strain evidence="1">GVMAG-M-3300018080-19</strain>
    </source>
</reference>
<proteinExistence type="predicted"/>
<dbReference type="AlphaFoldDB" id="A0A6C0BP68"/>
<evidence type="ECO:0000313" key="1">
    <source>
        <dbReference type="EMBL" id="QHS93571.1"/>
    </source>
</evidence>